<evidence type="ECO:0000256" key="1">
    <source>
        <dbReference type="ARBA" id="ARBA00004236"/>
    </source>
</evidence>
<evidence type="ECO:0000256" key="2">
    <source>
        <dbReference type="ARBA" id="ARBA00022475"/>
    </source>
</evidence>
<keyword evidence="3 6" id="KW-0732">Signal</keyword>
<keyword evidence="5" id="KW-0325">Glycoprotein</keyword>
<evidence type="ECO:0000313" key="8">
    <source>
        <dbReference type="Ensembl" id="ENSPKIP00000017397.1"/>
    </source>
</evidence>
<keyword evidence="2" id="KW-1003">Cell membrane</keyword>
<keyword evidence="9" id="KW-1185">Reference proteome</keyword>
<reference evidence="8" key="1">
    <citation type="submission" date="2025-08" db="UniProtKB">
        <authorList>
            <consortium name="Ensembl"/>
        </authorList>
    </citation>
    <scope>IDENTIFICATION</scope>
</reference>
<dbReference type="Ensembl" id="ENSPKIT00000041908.1">
    <property type="protein sequence ID" value="ENSPKIP00000017397.1"/>
    <property type="gene ID" value="ENSPKIG00000003338.1"/>
</dbReference>
<accession>A0A3B3RFK9</accession>
<dbReference type="PANTHER" id="PTHR16840">
    <property type="entry name" value="GROWTH ARREST-SPECIFIC PROTEIN 1"/>
    <property type="match status" value="1"/>
</dbReference>
<evidence type="ECO:0000256" key="3">
    <source>
        <dbReference type="ARBA" id="ARBA00022729"/>
    </source>
</evidence>
<dbReference type="InterPro" id="IPR016017">
    <property type="entry name" value="GDNF/GAS1"/>
</dbReference>
<feature type="domain" description="GDNF/GAS1" evidence="7">
    <location>
        <begin position="41"/>
        <end position="117"/>
    </location>
</feature>
<proteinExistence type="predicted"/>
<evidence type="ECO:0000256" key="5">
    <source>
        <dbReference type="ARBA" id="ARBA00023180"/>
    </source>
</evidence>
<feature type="chain" id="PRO_5017338723" evidence="6">
    <location>
        <begin position="32"/>
        <end position="284"/>
    </location>
</feature>
<reference evidence="8" key="2">
    <citation type="submission" date="2025-09" db="UniProtKB">
        <authorList>
            <consortium name="Ensembl"/>
        </authorList>
    </citation>
    <scope>IDENTIFICATION</scope>
</reference>
<dbReference type="AlphaFoldDB" id="A0A3B3RFK9"/>
<dbReference type="GO" id="GO:0005886">
    <property type="term" value="C:plasma membrane"/>
    <property type="evidence" value="ECO:0007669"/>
    <property type="project" value="UniProtKB-SubCell"/>
</dbReference>
<organism evidence="8 9">
    <name type="scientific">Paramormyrops kingsleyae</name>
    <dbReference type="NCBI Taxonomy" id="1676925"/>
    <lineage>
        <taxon>Eukaryota</taxon>
        <taxon>Metazoa</taxon>
        <taxon>Chordata</taxon>
        <taxon>Craniata</taxon>
        <taxon>Vertebrata</taxon>
        <taxon>Euteleostomi</taxon>
        <taxon>Actinopterygii</taxon>
        <taxon>Neopterygii</taxon>
        <taxon>Teleostei</taxon>
        <taxon>Osteoglossocephala</taxon>
        <taxon>Osteoglossomorpha</taxon>
        <taxon>Osteoglossiformes</taxon>
        <taxon>Mormyridae</taxon>
        <taxon>Paramormyrops</taxon>
    </lineage>
</organism>
<keyword evidence="4" id="KW-0472">Membrane</keyword>
<dbReference type="Proteomes" id="UP000261540">
    <property type="component" value="Unplaced"/>
</dbReference>
<evidence type="ECO:0000256" key="6">
    <source>
        <dbReference type="SAM" id="SignalP"/>
    </source>
</evidence>
<sequence length="284" mass="32485">MESSASLIHYSQRLFWPLWCFIVIFSHLSSTSPSHGRRLICWQAIAKCQQESECLFAYEQYRHACMPVIRRDKTTCPSHCISSLVQLNMTKNGPSLEDCDCASDVICKDMKRAIEPCLPRTSSMGCTDARRQCERDPECNRAMSEYLLHCGKLFSGLRCTDACRNVIQNMRNIPKAELLDTCVCDGAERTICEYIKISMKTLCFETRVEYTGSGFDDTEEGDLPEYPVEEESSEALSSEVRHEPQERLMVFLHFPFSPCLESPIFTELTIMGVIKLSLFFSLWV</sequence>
<evidence type="ECO:0000256" key="4">
    <source>
        <dbReference type="ARBA" id="ARBA00023136"/>
    </source>
</evidence>
<dbReference type="PANTHER" id="PTHR16840:SF7">
    <property type="entry name" value="GROWTH ARREST-SPECIFIC 1B"/>
    <property type="match status" value="1"/>
</dbReference>
<feature type="signal peptide" evidence="6">
    <location>
        <begin position="1"/>
        <end position="31"/>
    </location>
</feature>
<name>A0A3B3RFK9_9TELE</name>
<evidence type="ECO:0000259" key="7">
    <source>
        <dbReference type="SMART" id="SM00907"/>
    </source>
</evidence>
<evidence type="ECO:0000313" key="9">
    <source>
        <dbReference type="Proteomes" id="UP000261540"/>
    </source>
</evidence>
<protein>
    <submittedName>
        <fullName evidence="8">Growth arrest-specific 1a</fullName>
    </submittedName>
</protein>
<dbReference type="Pfam" id="PF02351">
    <property type="entry name" value="GDNF"/>
    <property type="match status" value="1"/>
</dbReference>
<dbReference type="SMART" id="SM00907">
    <property type="entry name" value="GDNF"/>
    <property type="match status" value="2"/>
</dbReference>
<dbReference type="GO" id="GO:0051726">
    <property type="term" value="P:regulation of cell cycle"/>
    <property type="evidence" value="ECO:0007669"/>
    <property type="project" value="InterPro"/>
</dbReference>
<dbReference type="STRING" id="1676925.ENSPKIP00000017397"/>
<comment type="subcellular location">
    <subcellularLocation>
        <location evidence="1">Cell membrane</location>
    </subcellularLocation>
</comment>
<dbReference type="InterPro" id="IPR039596">
    <property type="entry name" value="GAS1"/>
</dbReference>
<dbReference type="GeneTree" id="ENSGT00390000001195"/>
<feature type="domain" description="GDNF/GAS1" evidence="7">
    <location>
        <begin position="126"/>
        <end position="203"/>
    </location>
</feature>